<accession>A0ABT6DCL8</accession>
<gene>
    <name evidence="1" type="ORF">NNA32_11615</name>
</gene>
<organism evidence="1 2">
    <name type="scientific">Furfurilactobacillus milii</name>
    <dbReference type="NCBI Taxonomy" id="2888272"/>
    <lineage>
        <taxon>Bacteria</taxon>
        <taxon>Bacillati</taxon>
        <taxon>Bacillota</taxon>
        <taxon>Bacilli</taxon>
        <taxon>Lactobacillales</taxon>
        <taxon>Lactobacillaceae</taxon>
        <taxon>Furfurilactobacillus</taxon>
    </lineage>
</organism>
<evidence type="ECO:0000313" key="2">
    <source>
        <dbReference type="Proteomes" id="UP001152867"/>
    </source>
</evidence>
<reference evidence="1" key="1">
    <citation type="submission" date="2022-06" db="EMBL/GenBank/DDBJ databases">
        <title>Antifungal cultures and metabolites of lactic acid bacteria for use in dairy fermentations.</title>
        <authorList>
            <person name="Zhao Z."/>
            <person name="Gaenzle M."/>
        </authorList>
    </citation>
    <scope>NUCLEOTIDE SEQUENCE</scope>
    <source>
        <strain evidence="1">FUA3126</strain>
    </source>
</reference>
<name>A0ABT6DCL8_9LACO</name>
<dbReference type="Pfam" id="PF16784">
    <property type="entry name" value="HNHc_6"/>
    <property type="match status" value="1"/>
</dbReference>
<dbReference type="Proteomes" id="UP001152867">
    <property type="component" value="Unassembled WGS sequence"/>
</dbReference>
<evidence type="ECO:0000313" key="1">
    <source>
        <dbReference type="EMBL" id="MDF9914887.1"/>
    </source>
</evidence>
<dbReference type="InterPro" id="IPR041242">
    <property type="entry name" value="HNHc_6"/>
</dbReference>
<dbReference type="RefSeq" id="WP_178943164.1">
    <property type="nucleotide sequence ID" value="NZ_JAIWJG010000018.1"/>
</dbReference>
<dbReference type="EMBL" id="JANDJP010000021">
    <property type="protein sequence ID" value="MDF9914887.1"/>
    <property type="molecule type" value="Genomic_DNA"/>
</dbReference>
<protein>
    <submittedName>
        <fullName evidence="1">HNHc nuclease</fullName>
    </submittedName>
</protein>
<sequence length="233" mass="26953">MLEQRQQAHIFGRLIKTTNKQLTIEPMSPLEPHELRQLGKDAGGAVEFIVHDPRKITVEQRRKCYAMLRDIDAWTGNFNPELTKYDRKADFCGSLGIEWFSLSNCEIETARLFIDYLIGFCLQNDIPFATRTMDAIQGDYALSYYGLKYRQCAICRQHADIAHIQSVGMGNNRRTMSHIGRYVMPLCRGHHMEQHRIGIETFMKKYQVKGVRVDQAIAEMLRLGDWHVSGDEQ</sequence>
<proteinExistence type="predicted"/>
<comment type="caution">
    <text evidence="1">The sequence shown here is derived from an EMBL/GenBank/DDBJ whole genome shotgun (WGS) entry which is preliminary data.</text>
</comment>
<keyword evidence="2" id="KW-1185">Reference proteome</keyword>